<dbReference type="OrthoDB" id="5946976at2759"/>
<evidence type="ECO:0000256" key="2">
    <source>
        <dbReference type="SAM" id="SignalP"/>
    </source>
</evidence>
<comment type="similarity">
    <text evidence="1">Belongs to the peptidase S12 family.</text>
</comment>
<reference evidence="4" key="1">
    <citation type="submission" date="2019-10" db="EMBL/GenBank/DDBJ databases">
        <authorList>
            <consortium name="DOE Joint Genome Institute"/>
            <person name="Kuo A."/>
            <person name="Miyauchi S."/>
            <person name="Kiss E."/>
            <person name="Drula E."/>
            <person name="Kohler A."/>
            <person name="Sanchez-Garcia M."/>
            <person name="Andreopoulos B."/>
            <person name="Barry K.W."/>
            <person name="Bonito G."/>
            <person name="Buee M."/>
            <person name="Carver A."/>
            <person name="Chen C."/>
            <person name="Cichocki N."/>
            <person name="Clum A."/>
            <person name="Culley D."/>
            <person name="Crous P.W."/>
            <person name="Fauchery L."/>
            <person name="Girlanda M."/>
            <person name="Hayes R."/>
            <person name="Keri Z."/>
            <person name="LaButti K."/>
            <person name="Lipzen A."/>
            <person name="Lombard V."/>
            <person name="Magnuson J."/>
            <person name="Maillard F."/>
            <person name="Morin E."/>
            <person name="Murat C."/>
            <person name="Nolan M."/>
            <person name="Ohm R."/>
            <person name="Pangilinan J."/>
            <person name="Pereira M."/>
            <person name="Perotto S."/>
            <person name="Peter M."/>
            <person name="Riley R."/>
            <person name="Sitrit Y."/>
            <person name="Stielow B."/>
            <person name="Szollosi G."/>
            <person name="Zifcakova L."/>
            <person name="Stursova M."/>
            <person name="Spatafora J.W."/>
            <person name="Tedersoo L."/>
            <person name="Vaario L.-M."/>
            <person name="Yamada A."/>
            <person name="Yan M."/>
            <person name="Wang P."/>
            <person name="Xu J."/>
            <person name="Bruns T."/>
            <person name="Baldrian P."/>
            <person name="Vilgalys R."/>
            <person name="Henrissat B."/>
            <person name="Grigoriev I.V."/>
            <person name="Hibbett D."/>
            <person name="Nagy L.G."/>
            <person name="Martin F.M."/>
        </authorList>
    </citation>
    <scope>NUCLEOTIDE SEQUENCE</scope>
    <source>
        <strain evidence="4">Prilba</strain>
    </source>
</reference>
<dbReference type="Pfam" id="PF00144">
    <property type="entry name" value="Beta-lactamase"/>
    <property type="match status" value="2"/>
</dbReference>
<keyword evidence="2" id="KW-0732">Signal</keyword>
<dbReference type="Proteomes" id="UP000759537">
    <property type="component" value="Unassembled WGS sequence"/>
</dbReference>
<name>A0A9P5N3Q3_9AGAM</name>
<evidence type="ECO:0000256" key="1">
    <source>
        <dbReference type="ARBA" id="ARBA00038215"/>
    </source>
</evidence>
<dbReference type="InterPro" id="IPR050491">
    <property type="entry name" value="AmpC-like"/>
</dbReference>
<feature type="chain" id="PRO_5040352148" evidence="2">
    <location>
        <begin position="20"/>
        <end position="581"/>
    </location>
</feature>
<evidence type="ECO:0000313" key="5">
    <source>
        <dbReference type="Proteomes" id="UP000759537"/>
    </source>
</evidence>
<dbReference type="PANTHER" id="PTHR46825">
    <property type="entry name" value="D-ALANYL-D-ALANINE-CARBOXYPEPTIDASE/ENDOPEPTIDASE AMPH"/>
    <property type="match status" value="1"/>
</dbReference>
<dbReference type="EMBL" id="WHVB01000003">
    <property type="protein sequence ID" value="KAF8485344.1"/>
    <property type="molecule type" value="Genomic_DNA"/>
</dbReference>
<dbReference type="AlphaFoldDB" id="A0A9P5N3Q3"/>
<feature type="domain" description="Beta-lactamase-related" evidence="3">
    <location>
        <begin position="44"/>
        <end position="103"/>
    </location>
</feature>
<protein>
    <submittedName>
        <fullName evidence="4">Beta-lactamase/transpeptidase-like protein</fullName>
    </submittedName>
</protein>
<feature type="signal peptide" evidence="2">
    <location>
        <begin position="1"/>
        <end position="19"/>
    </location>
</feature>
<dbReference type="InterPro" id="IPR012338">
    <property type="entry name" value="Beta-lactam/transpept-like"/>
</dbReference>
<gene>
    <name evidence="4" type="ORF">DFH94DRAFT_815876</name>
</gene>
<reference evidence="4" key="2">
    <citation type="journal article" date="2020" name="Nat. Commun.">
        <title>Large-scale genome sequencing of mycorrhizal fungi provides insights into the early evolution of symbiotic traits.</title>
        <authorList>
            <person name="Miyauchi S."/>
            <person name="Kiss E."/>
            <person name="Kuo A."/>
            <person name="Drula E."/>
            <person name="Kohler A."/>
            <person name="Sanchez-Garcia M."/>
            <person name="Morin E."/>
            <person name="Andreopoulos B."/>
            <person name="Barry K.W."/>
            <person name="Bonito G."/>
            <person name="Buee M."/>
            <person name="Carver A."/>
            <person name="Chen C."/>
            <person name="Cichocki N."/>
            <person name="Clum A."/>
            <person name="Culley D."/>
            <person name="Crous P.W."/>
            <person name="Fauchery L."/>
            <person name="Girlanda M."/>
            <person name="Hayes R.D."/>
            <person name="Keri Z."/>
            <person name="LaButti K."/>
            <person name="Lipzen A."/>
            <person name="Lombard V."/>
            <person name="Magnuson J."/>
            <person name="Maillard F."/>
            <person name="Murat C."/>
            <person name="Nolan M."/>
            <person name="Ohm R.A."/>
            <person name="Pangilinan J."/>
            <person name="Pereira M.F."/>
            <person name="Perotto S."/>
            <person name="Peter M."/>
            <person name="Pfister S."/>
            <person name="Riley R."/>
            <person name="Sitrit Y."/>
            <person name="Stielow J.B."/>
            <person name="Szollosi G."/>
            <person name="Zifcakova L."/>
            <person name="Stursova M."/>
            <person name="Spatafora J.W."/>
            <person name="Tedersoo L."/>
            <person name="Vaario L.M."/>
            <person name="Yamada A."/>
            <person name="Yan M."/>
            <person name="Wang P."/>
            <person name="Xu J."/>
            <person name="Bruns T."/>
            <person name="Baldrian P."/>
            <person name="Vilgalys R."/>
            <person name="Dunand C."/>
            <person name="Henrissat B."/>
            <person name="Grigoriev I.V."/>
            <person name="Hibbett D."/>
            <person name="Nagy L.G."/>
            <person name="Martin F.M."/>
        </authorList>
    </citation>
    <scope>NUCLEOTIDE SEQUENCE</scope>
    <source>
        <strain evidence="4">Prilba</strain>
    </source>
</reference>
<comment type="caution">
    <text evidence="4">The sequence shown here is derived from an EMBL/GenBank/DDBJ whole genome shotgun (WGS) entry which is preliminary data.</text>
</comment>
<organism evidence="4 5">
    <name type="scientific">Russula ochroleuca</name>
    <dbReference type="NCBI Taxonomy" id="152965"/>
    <lineage>
        <taxon>Eukaryota</taxon>
        <taxon>Fungi</taxon>
        <taxon>Dikarya</taxon>
        <taxon>Basidiomycota</taxon>
        <taxon>Agaricomycotina</taxon>
        <taxon>Agaricomycetes</taxon>
        <taxon>Russulales</taxon>
        <taxon>Russulaceae</taxon>
        <taxon>Russula</taxon>
    </lineage>
</organism>
<proteinExistence type="inferred from homology"/>
<sequence>MRLLWFLLSVLVAPHSAVGATVGKERRSSLNEVSATILTPDFVETVQKIIDEGGVPGLTLAVVNKTGPAELGAWGIKSENGTNMTTDTLFSIASCSKAFLSASLGIVIDDFANGRNTTPLPVGLSTLTWKTKLKGQPDRYPYTSIWCRKVKFLCRLLRALTALITVIALSNDFSSKKNDSTSDIARNLRNFRPTFELREQYLYNSQMYMVGAYVVSTLTGIRLADFVNYRIFKPLGMNSSTYSIDEALQTGKFTDTWTSFGRLIPPWIQEEYVDLIAGSGGVISSQAPWIRMVLNGGVDPVSNVTIIPSAGFEVITGAHSIVSPNVSAEISTALYGLGWGRVSYLGHDIISHDGGAPGVSTVIIAALEDGVGIIVLANADSEGNPISDIILAVTEKAFGSANSSSPLPLTNQSDVLRRSNLPRHDGVMARADDDGTAVPSDVDLLTGIYYNAGYGTGQLCSVRSSSPTCGSVLDAFRSIDPTLSSNSSSNDLFVSWDTVYSTHIRFTYTNDSQYLIYVGSIYAEGYGKNSTPFSTLAPGARAEFVVENESVVGFGWNDISDGVKREGSVEETSDVWFVKQE</sequence>
<keyword evidence="5" id="KW-1185">Reference proteome</keyword>
<evidence type="ECO:0000259" key="3">
    <source>
        <dbReference type="Pfam" id="PF00144"/>
    </source>
</evidence>
<dbReference type="InterPro" id="IPR001466">
    <property type="entry name" value="Beta-lactam-related"/>
</dbReference>
<evidence type="ECO:0000313" key="4">
    <source>
        <dbReference type="EMBL" id="KAF8485344.1"/>
    </source>
</evidence>
<accession>A0A9P5N3Q3</accession>
<dbReference type="PANTHER" id="PTHR46825:SF15">
    <property type="entry name" value="BETA-LACTAMASE-RELATED DOMAIN-CONTAINING PROTEIN"/>
    <property type="match status" value="1"/>
</dbReference>
<feature type="domain" description="Beta-lactamase-related" evidence="3">
    <location>
        <begin position="174"/>
        <end position="382"/>
    </location>
</feature>
<dbReference type="SUPFAM" id="SSF56601">
    <property type="entry name" value="beta-lactamase/transpeptidase-like"/>
    <property type="match status" value="1"/>
</dbReference>
<dbReference type="Gene3D" id="3.40.710.10">
    <property type="entry name" value="DD-peptidase/beta-lactamase superfamily"/>
    <property type="match status" value="2"/>
</dbReference>